<sequence>MDNKFFICIVLFFIGIIERKVSSEPIQIVNYTIPELAIYRLNSRLCSTSFTIQFAADFLIDNKNLSSDNTSLISITGKETLGISYGLSKQIFKYKIDYTYGTPTLNFSLLNGTSPPFKFSIPSGECIDQSYIWENVKIMKPEYYSNIMYMVLEFPPNLKNFHITTITQYTCTTNSIVYICGSSPLSNNYRNLFVQTMPSNINTPLPSTINIQLSLDGMVFLNRTFDSLFPWNVANNGPSYFFDPAYRMMVKDQNDTHTTYQSYSSPNYLGSFYLVENQINLIATYQTFILINDPPIPITLEEKPISLQVNLYSYRFNTSSPYLRYSLEKVEFMVNVHSQSMNLITSSDKFDFKVELPLANSTPGSFYSSWGYNYSDLKSFNILNNGSDFYVKSIERIQLTPYTYIFRIDITSPVEILYIYYPYLSYQLANAVYIGNQSYIFETVLRNFENIDSLRIINANGNSLQISSGEPYNRNFDILKFDDTIFVAYPFNEKSIFKFEKNNIDLTKGPVDNILIMNFTVNDPTLEPLLYIDRYLSFKGYFDYSDNLFKIPFTIPTCFPKGKINYIIVNSLLQSVLGRESLIVSKSNGDLIPPMITNVTVSLSNVTIKSNQNISLYWKIRIEDKKGGFFNGTIQLLSSIDPLLMTVSINESNRINGDEYLVTFNLENFECRSQTLKLFNATLFDSSGANLYNTDTVKYDSFLPIYGTALEEQMKVNIICEVPELENRSGPTLVNLEVTPKIIDVSSNNRTIEFQVFTSDSVGISPRHKPTIFLTSPLVDPISIPMEIYSINTTNAHYTATYQLPFGYGTRDGIFISVYGLVNRQSFYSSYLTSQLKSESLPFMISRVFNNTRIYSPFIESSSSISTLGGEILIYGKYFDPKYNQVLIDLRDGFGYTSSVIKLNSYSVIKIEIRETNGPFDVRVITNGKYSNIFTIYPSIIPKPTTTPKPTQPSTLCPGTPVCNNRGNCTSNGCKCNQPWTGPSCSSEIIVILPPEPQPEPITGTNVTDSKSDNRVESNIKVMEIREIDDLNNIIQRFEIKHWDFKDMTINSSNPTYLYNTTLNQTTTAINVTIMYFKDETTIRFGNQDLKMQASSIKFTIELSSFDFTSRTNSLQVVMEATIKGSNKDSCSSKDYGSEDGTKDNIQWIKMDIDKTSLYGRFITFGIIDQRPTVVNNRIIEDSLDINNTTQDSSQFRSTKVGITIPFYVEKAIIDPDFSNLVTVDGNSQNSLCTNNDDKKLSTAAIIGITVGCVAAALIIITIVIIKKKFRYQIKNITNIKLRKRL</sequence>
<dbReference type="PANTHER" id="PTHR31378">
    <property type="entry name" value="EGF-LIKE DOMAIN-CONTAINING PROTEIN-RELATED-RELATED"/>
    <property type="match status" value="1"/>
</dbReference>
<protein>
    <submittedName>
        <fullName evidence="7">EGF-like domain-containing protein</fullName>
    </submittedName>
</protein>
<proteinExistence type="predicted"/>
<dbReference type="Gene3D" id="2.10.25.10">
    <property type="entry name" value="Laminin"/>
    <property type="match status" value="1"/>
</dbReference>
<feature type="chain" id="PRO_5003041839" evidence="2">
    <location>
        <begin position="24"/>
        <end position="1286"/>
    </location>
</feature>
<evidence type="ECO:0000259" key="3">
    <source>
        <dbReference type="Pfam" id="PF22933"/>
    </source>
</evidence>
<dbReference type="Pfam" id="PF22933">
    <property type="entry name" value="ComC_SSD"/>
    <property type="match status" value="1"/>
</dbReference>
<dbReference type="Pfam" id="PF23033">
    <property type="entry name" value="DUF7034"/>
    <property type="match status" value="1"/>
</dbReference>
<keyword evidence="1" id="KW-0812">Transmembrane</keyword>
<feature type="domain" description="DUF7034" evidence="4">
    <location>
        <begin position="731"/>
        <end position="850"/>
    </location>
</feature>
<evidence type="ECO:0000313" key="8">
    <source>
        <dbReference type="Proteomes" id="UP000001396"/>
    </source>
</evidence>
<evidence type="ECO:0000256" key="1">
    <source>
        <dbReference type="SAM" id="Phobius"/>
    </source>
</evidence>
<dbReference type="InterPro" id="IPR057709">
    <property type="entry name" value="DUF7949"/>
</dbReference>
<evidence type="ECO:0000256" key="2">
    <source>
        <dbReference type="SAM" id="SignalP"/>
    </source>
</evidence>
<dbReference type="InParanoid" id="D3B1L5"/>
<keyword evidence="1" id="KW-0472">Membrane</keyword>
<dbReference type="Pfam" id="PF25820">
    <property type="entry name" value="DUF7949"/>
    <property type="match status" value="1"/>
</dbReference>
<name>D3B1L5_HETP5</name>
<dbReference type="GeneID" id="31357714"/>
<evidence type="ECO:0000259" key="5">
    <source>
        <dbReference type="Pfam" id="PF23034"/>
    </source>
</evidence>
<dbReference type="OMA" id="NFHITTI"/>
<feature type="transmembrane region" description="Helical" evidence="1">
    <location>
        <begin position="1241"/>
        <end position="1266"/>
    </location>
</feature>
<evidence type="ECO:0000259" key="4">
    <source>
        <dbReference type="Pfam" id="PF23033"/>
    </source>
</evidence>
<dbReference type="EMBL" id="ADBJ01000008">
    <property type="protein sequence ID" value="EFA85189.1"/>
    <property type="molecule type" value="Genomic_DNA"/>
</dbReference>
<feature type="domain" description="DUF7949" evidence="6">
    <location>
        <begin position="957"/>
        <end position="989"/>
    </location>
</feature>
<keyword evidence="8" id="KW-1185">Reference proteome</keyword>
<feature type="domain" description="ComC supersandwich" evidence="3">
    <location>
        <begin position="1004"/>
        <end position="1220"/>
    </location>
</feature>
<dbReference type="Proteomes" id="UP000001396">
    <property type="component" value="Unassembled WGS sequence"/>
</dbReference>
<gene>
    <name evidence="7" type="ORF">PPL_02189</name>
</gene>
<dbReference type="FunCoup" id="D3B1L5">
    <property type="interactions" value="923"/>
</dbReference>
<dbReference type="Pfam" id="PF23034">
    <property type="entry name" value="DUF7035"/>
    <property type="match status" value="1"/>
</dbReference>
<dbReference type="PANTHER" id="PTHR31378:SF17">
    <property type="match status" value="1"/>
</dbReference>
<feature type="signal peptide" evidence="2">
    <location>
        <begin position="1"/>
        <end position="23"/>
    </location>
</feature>
<dbReference type="InterPro" id="IPR054484">
    <property type="entry name" value="ComC_SSD"/>
</dbReference>
<evidence type="ECO:0000259" key="6">
    <source>
        <dbReference type="Pfam" id="PF25820"/>
    </source>
</evidence>
<reference evidence="7 8" key="1">
    <citation type="journal article" date="2011" name="Genome Res.">
        <title>Phylogeny-wide analysis of social amoeba genomes highlights ancient origins for complex intercellular communication.</title>
        <authorList>
            <person name="Heidel A.J."/>
            <person name="Lawal H.M."/>
            <person name="Felder M."/>
            <person name="Schilde C."/>
            <person name="Helps N.R."/>
            <person name="Tunggal B."/>
            <person name="Rivero F."/>
            <person name="John U."/>
            <person name="Schleicher M."/>
            <person name="Eichinger L."/>
            <person name="Platzer M."/>
            <person name="Noegel A.A."/>
            <person name="Schaap P."/>
            <person name="Gloeckner G."/>
        </authorList>
    </citation>
    <scope>NUCLEOTIDE SEQUENCE [LARGE SCALE GENOMIC DNA]</scope>
    <source>
        <strain evidence="8">ATCC 26659 / Pp 5 / PN500</strain>
    </source>
</reference>
<dbReference type="InterPro" id="IPR055462">
    <property type="entry name" value="DUF7034"/>
</dbReference>
<accession>D3B1L5</accession>
<feature type="domain" description="DUF7035" evidence="5">
    <location>
        <begin position="589"/>
        <end position="720"/>
    </location>
</feature>
<comment type="caution">
    <text evidence="7">The sequence shown here is derived from an EMBL/GenBank/DDBJ whole genome shotgun (WGS) entry which is preliminary data.</text>
</comment>
<dbReference type="RefSeq" id="XP_020437298.1">
    <property type="nucleotide sequence ID" value="XM_020573181.1"/>
</dbReference>
<keyword evidence="1" id="KW-1133">Transmembrane helix</keyword>
<evidence type="ECO:0000313" key="7">
    <source>
        <dbReference type="EMBL" id="EFA85189.1"/>
    </source>
</evidence>
<organism evidence="7 8">
    <name type="scientific">Heterostelium pallidum (strain ATCC 26659 / Pp 5 / PN500)</name>
    <name type="common">Cellular slime mold</name>
    <name type="synonym">Polysphondylium pallidum</name>
    <dbReference type="NCBI Taxonomy" id="670386"/>
    <lineage>
        <taxon>Eukaryota</taxon>
        <taxon>Amoebozoa</taxon>
        <taxon>Evosea</taxon>
        <taxon>Eumycetozoa</taxon>
        <taxon>Dictyostelia</taxon>
        <taxon>Acytosteliales</taxon>
        <taxon>Acytosteliaceae</taxon>
        <taxon>Heterostelium</taxon>
    </lineage>
</organism>
<dbReference type="InterPro" id="IPR055463">
    <property type="entry name" value="DUF7035"/>
</dbReference>
<keyword evidence="2" id="KW-0732">Signal</keyword>